<evidence type="ECO:0000256" key="2">
    <source>
        <dbReference type="ARBA" id="ARBA00023157"/>
    </source>
</evidence>
<dbReference type="Pfam" id="PF00085">
    <property type="entry name" value="Thioredoxin"/>
    <property type="match status" value="1"/>
</dbReference>
<dbReference type="OrthoDB" id="2121326at2759"/>
<sequence length="214" mass="22461">MSSTINIASSAEFSKTLSSSTIVVTDFYADWCGPCKQINPTYEGLSAKHSKPKRVTFTKVNVDNQQAIAQQYGVRAFVLDSMPTFLIFRSGSVIETIQGADPRKLTSAIENAVKLAGAAAPSYSTPGRTLGGTAARGQSLQRPFNFKGFVDAIIAFLGLYIYSLFSFDAYAAAENSPFNINVGKPAPGAQGGRTGAANQSGKKLGTIAGLSGGN</sequence>
<feature type="region of interest" description="Disordered" evidence="3">
    <location>
        <begin position="188"/>
        <end position="214"/>
    </location>
</feature>
<gene>
    <name evidence="5" type="ORF">D0Z07_3309</name>
</gene>
<evidence type="ECO:0000313" key="5">
    <source>
        <dbReference type="EMBL" id="KAG0650460.1"/>
    </source>
</evidence>
<evidence type="ECO:0000313" key="6">
    <source>
        <dbReference type="Proteomes" id="UP000785200"/>
    </source>
</evidence>
<proteinExistence type="inferred from homology"/>
<dbReference type="CDD" id="cd02947">
    <property type="entry name" value="TRX_family"/>
    <property type="match status" value="1"/>
</dbReference>
<evidence type="ECO:0000259" key="4">
    <source>
        <dbReference type="PROSITE" id="PS51352"/>
    </source>
</evidence>
<dbReference type="InterPro" id="IPR017937">
    <property type="entry name" value="Thioredoxin_CS"/>
</dbReference>
<keyword evidence="2" id="KW-1015">Disulfide bond</keyword>
<dbReference type="InterPro" id="IPR013766">
    <property type="entry name" value="Thioredoxin_domain"/>
</dbReference>
<comment type="caution">
    <text evidence="5">The sequence shown here is derived from an EMBL/GenBank/DDBJ whole genome shotgun (WGS) entry which is preliminary data.</text>
</comment>
<evidence type="ECO:0000256" key="3">
    <source>
        <dbReference type="SAM" id="MobiDB-lite"/>
    </source>
</evidence>
<dbReference type="PRINTS" id="PR00421">
    <property type="entry name" value="THIOREDOXIN"/>
</dbReference>
<dbReference type="Proteomes" id="UP000785200">
    <property type="component" value="Unassembled WGS sequence"/>
</dbReference>
<dbReference type="SUPFAM" id="SSF52833">
    <property type="entry name" value="Thioredoxin-like"/>
    <property type="match status" value="1"/>
</dbReference>
<comment type="similarity">
    <text evidence="1">Belongs to the thioredoxin family.</text>
</comment>
<name>A0A9P7AYY4_9HELO</name>
<keyword evidence="6" id="KW-1185">Reference proteome</keyword>
<dbReference type="Gene3D" id="3.40.30.10">
    <property type="entry name" value="Glutaredoxin"/>
    <property type="match status" value="1"/>
</dbReference>
<dbReference type="InterPro" id="IPR036249">
    <property type="entry name" value="Thioredoxin-like_sf"/>
</dbReference>
<organism evidence="5 6">
    <name type="scientific">Hyphodiscus hymeniophilus</name>
    <dbReference type="NCBI Taxonomy" id="353542"/>
    <lineage>
        <taxon>Eukaryota</taxon>
        <taxon>Fungi</taxon>
        <taxon>Dikarya</taxon>
        <taxon>Ascomycota</taxon>
        <taxon>Pezizomycotina</taxon>
        <taxon>Leotiomycetes</taxon>
        <taxon>Helotiales</taxon>
        <taxon>Hyphodiscaceae</taxon>
        <taxon>Hyphodiscus</taxon>
    </lineage>
</organism>
<accession>A0A9P7AYY4</accession>
<dbReference type="PROSITE" id="PS00194">
    <property type="entry name" value="THIOREDOXIN_1"/>
    <property type="match status" value="1"/>
</dbReference>
<evidence type="ECO:0000256" key="1">
    <source>
        <dbReference type="ARBA" id="ARBA00008987"/>
    </source>
</evidence>
<dbReference type="PANTHER" id="PTHR46115">
    <property type="entry name" value="THIOREDOXIN-LIKE PROTEIN 1"/>
    <property type="match status" value="1"/>
</dbReference>
<dbReference type="AlphaFoldDB" id="A0A9P7AYY4"/>
<dbReference type="EMBL" id="VNKQ01000006">
    <property type="protein sequence ID" value="KAG0650460.1"/>
    <property type="molecule type" value="Genomic_DNA"/>
</dbReference>
<reference evidence="5" key="1">
    <citation type="submission" date="2019-07" db="EMBL/GenBank/DDBJ databases">
        <title>Hyphodiscus hymeniophilus genome sequencing and assembly.</title>
        <authorList>
            <person name="Kramer G."/>
            <person name="Nodwell J."/>
        </authorList>
    </citation>
    <scope>NUCLEOTIDE SEQUENCE</scope>
    <source>
        <strain evidence="5">ATCC 34498</strain>
    </source>
</reference>
<feature type="domain" description="Thioredoxin" evidence="4">
    <location>
        <begin position="1"/>
        <end position="114"/>
    </location>
</feature>
<dbReference type="PROSITE" id="PS51352">
    <property type="entry name" value="THIOREDOXIN_2"/>
    <property type="match status" value="1"/>
</dbReference>
<protein>
    <submittedName>
        <fullName evidence="5">Thioredoxin</fullName>
    </submittedName>
</protein>